<dbReference type="InterPro" id="IPR001757">
    <property type="entry name" value="P_typ_ATPase"/>
</dbReference>
<dbReference type="SUPFAM" id="SSF56784">
    <property type="entry name" value="HAD-like"/>
    <property type="match status" value="1"/>
</dbReference>
<comment type="caution">
    <text evidence="6">The sequence shown here is derived from an EMBL/GenBank/DDBJ whole genome shotgun (WGS) entry which is preliminary data.</text>
</comment>
<dbReference type="GO" id="GO:0022857">
    <property type="term" value="F:transmembrane transporter activity"/>
    <property type="evidence" value="ECO:0007669"/>
    <property type="project" value="TreeGrafter"/>
</dbReference>
<gene>
    <name evidence="6" type="ORF">H0E87_029093</name>
</gene>
<name>A0A8T2WMW4_POPDE</name>
<proteinExistence type="inferred from homology"/>
<dbReference type="GO" id="GO:0005524">
    <property type="term" value="F:ATP binding"/>
    <property type="evidence" value="ECO:0007669"/>
    <property type="project" value="InterPro"/>
</dbReference>
<comment type="subcellular location">
    <subcellularLocation>
        <location evidence="1">Membrane</location>
    </subcellularLocation>
</comment>
<evidence type="ECO:0000256" key="3">
    <source>
        <dbReference type="ARBA" id="ARBA00022692"/>
    </source>
</evidence>
<comment type="similarity">
    <text evidence="2">Belongs to the cation transport ATPase (P-type) (TC 3.A.3) family. Type IB subfamily.</text>
</comment>
<dbReference type="NCBIfam" id="TIGR01494">
    <property type="entry name" value="ATPase_P-type"/>
    <property type="match status" value="1"/>
</dbReference>
<dbReference type="Pfam" id="PF00702">
    <property type="entry name" value="Hydrolase"/>
    <property type="match status" value="1"/>
</dbReference>
<accession>A0A8T2WMW4</accession>
<dbReference type="GO" id="GO:0016887">
    <property type="term" value="F:ATP hydrolysis activity"/>
    <property type="evidence" value="ECO:0007669"/>
    <property type="project" value="InterPro"/>
</dbReference>
<dbReference type="GO" id="GO:0016020">
    <property type="term" value="C:membrane"/>
    <property type="evidence" value="ECO:0007669"/>
    <property type="project" value="UniProtKB-SubCell"/>
</dbReference>
<evidence type="ECO:0000313" key="6">
    <source>
        <dbReference type="EMBL" id="KAH8481483.1"/>
    </source>
</evidence>
<dbReference type="PANTHER" id="PTHR48085:SF5">
    <property type="entry name" value="CADMIUM_ZINC-TRANSPORTING ATPASE HMA4-RELATED"/>
    <property type="match status" value="1"/>
</dbReference>
<keyword evidence="5" id="KW-0472">Membrane</keyword>
<dbReference type="Gene3D" id="3.40.1110.10">
    <property type="entry name" value="Calcium-transporting ATPase, cytoplasmic domain N"/>
    <property type="match status" value="1"/>
</dbReference>
<dbReference type="EMBL" id="JACEGQ020000018">
    <property type="protein sequence ID" value="KAH8481483.1"/>
    <property type="molecule type" value="Genomic_DNA"/>
</dbReference>
<evidence type="ECO:0000313" key="7">
    <source>
        <dbReference type="Proteomes" id="UP000807159"/>
    </source>
</evidence>
<dbReference type="Proteomes" id="UP000807159">
    <property type="component" value="Chromosome 18"/>
</dbReference>
<organism evidence="6 7">
    <name type="scientific">Populus deltoides</name>
    <name type="common">Eastern poplar</name>
    <name type="synonym">Eastern cottonwood</name>
    <dbReference type="NCBI Taxonomy" id="3696"/>
    <lineage>
        <taxon>Eukaryota</taxon>
        <taxon>Viridiplantae</taxon>
        <taxon>Streptophyta</taxon>
        <taxon>Embryophyta</taxon>
        <taxon>Tracheophyta</taxon>
        <taxon>Spermatophyta</taxon>
        <taxon>Magnoliopsida</taxon>
        <taxon>eudicotyledons</taxon>
        <taxon>Gunneridae</taxon>
        <taxon>Pentapetalae</taxon>
        <taxon>rosids</taxon>
        <taxon>fabids</taxon>
        <taxon>Malpighiales</taxon>
        <taxon>Salicaceae</taxon>
        <taxon>Saliceae</taxon>
        <taxon>Populus</taxon>
    </lineage>
</organism>
<keyword evidence="4" id="KW-1133">Transmembrane helix</keyword>
<protein>
    <submittedName>
        <fullName evidence="6">Uncharacterized protein</fullName>
    </submittedName>
</protein>
<sequence>MISAYTHYFIGKDYVYNSSIMANFTLHWQVMFIQVSQVTTIEGDRKTGKTVGYVYYGATLAGIFSLSDSCRTGVAEAIKELKSLGIRTAMLTGDSEAAAMYAQEQLDHALEVVHAELLPEGKATTIKELKKEGPTAMIGDGLNDAPALAIADIGISKGISGSALAIDTGHVILMSIDLRKVPKAIRLARKAPRKVIENVIMSMSTKSAILALAFAGHPLVWAAVLADLGTCLLVIFNSMLLLRGTQHHAGKCTKTSGALRSHKHVEKVPSGAQNSICTSECFSIPKVEKVPIGVQNSICTSGCCSSLKVEKAHSGAQNSSCASGCSTQKVDKLLLEAQIQGALQNVALARKLRRCRVGFKIQAVPQDAAKARKLWRSSMWLKVQALPQDANLAILVSNNSCKGPINIHKNDESLGEIVESSFNHQHQYQEVHQELKKCCTPLHTVIDIEPTTMHACVSVEKREFGGFCKSYMKECCSKNGHFATSHFELPSSINKN</sequence>
<evidence type="ECO:0000256" key="1">
    <source>
        <dbReference type="ARBA" id="ARBA00004370"/>
    </source>
</evidence>
<dbReference type="PANTHER" id="PTHR48085">
    <property type="entry name" value="CADMIUM/ZINC-TRANSPORTING ATPASE HMA2-RELATED"/>
    <property type="match status" value="1"/>
</dbReference>
<dbReference type="InterPro" id="IPR036412">
    <property type="entry name" value="HAD-like_sf"/>
</dbReference>
<keyword evidence="7" id="KW-1185">Reference proteome</keyword>
<dbReference type="AlphaFoldDB" id="A0A8T2WMW4"/>
<keyword evidence="3" id="KW-0812">Transmembrane</keyword>
<dbReference type="InterPro" id="IPR023299">
    <property type="entry name" value="ATPase_P-typ_cyto_dom_N"/>
</dbReference>
<evidence type="ECO:0000256" key="5">
    <source>
        <dbReference type="ARBA" id="ARBA00023136"/>
    </source>
</evidence>
<dbReference type="PRINTS" id="PR00119">
    <property type="entry name" value="CATATPASE"/>
</dbReference>
<dbReference type="InterPro" id="IPR051014">
    <property type="entry name" value="Cation_Transport_ATPase_IB"/>
</dbReference>
<evidence type="ECO:0000256" key="2">
    <source>
        <dbReference type="ARBA" id="ARBA00006024"/>
    </source>
</evidence>
<reference evidence="6" key="1">
    <citation type="journal article" date="2021" name="J. Hered.">
        <title>Genome Assembly of Salicaceae Populus deltoides (Eastern Cottonwood) I-69 Based on Nanopore Sequencing and Hi-C Technologies.</title>
        <authorList>
            <person name="Bai S."/>
            <person name="Wu H."/>
            <person name="Zhang J."/>
            <person name="Pan Z."/>
            <person name="Zhao W."/>
            <person name="Li Z."/>
            <person name="Tong C."/>
        </authorList>
    </citation>
    <scope>NUCLEOTIDE SEQUENCE</scope>
    <source>
        <tissue evidence="6">Leaf</tissue>
    </source>
</reference>
<dbReference type="InterPro" id="IPR023214">
    <property type="entry name" value="HAD_sf"/>
</dbReference>
<dbReference type="Gene3D" id="3.40.50.1000">
    <property type="entry name" value="HAD superfamily/HAD-like"/>
    <property type="match status" value="1"/>
</dbReference>
<evidence type="ECO:0000256" key="4">
    <source>
        <dbReference type="ARBA" id="ARBA00022989"/>
    </source>
</evidence>